<comment type="caution">
    <text evidence="1">The sequence shown here is derived from an EMBL/GenBank/DDBJ whole genome shotgun (WGS) entry which is preliminary data.</text>
</comment>
<dbReference type="AlphaFoldDB" id="A0A9X6SST8"/>
<evidence type="ECO:0000313" key="1">
    <source>
        <dbReference type="EMBL" id="PDZ94374.1"/>
    </source>
</evidence>
<reference evidence="1 2" key="1">
    <citation type="submission" date="2017-09" db="EMBL/GenBank/DDBJ databases">
        <title>Large-scale bioinformatics analysis of Bacillus genomes uncovers conserved roles of natural products in bacterial physiology.</title>
        <authorList>
            <consortium name="Agbiome Team Llc"/>
            <person name="Bleich R.M."/>
            <person name="Grubbs K.J."/>
            <person name="Santa Maria K.C."/>
            <person name="Allen S.E."/>
            <person name="Farag S."/>
            <person name="Shank E.A."/>
            <person name="Bowers A."/>
        </authorList>
    </citation>
    <scope>NUCLEOTIDE SEQUENCE [LARGE SCALE GENOMIC DNA]</scope>
    <source>
        <strain evidence="1 2">AFS092789</strain>
    </source>
</reference>
<gene>
    <name evidence="1" type="ORF">CON36_34135</name>
</gene>
<dbReference type="RefSeq" id="WP_098007057.1">
    <property type="nucleotide sequence ID" value="NZ_NVMX01000201.1"/>
</dbReference>
<dbReference type="EMBL" id="NVMX01000201">
    <property type="protein sequence ID" value="PDZ94374.1"/>
    <property type="molecule type" value="Genomic_DNA"/>
</dbReference>
<accession>A0A9X6SST8</accession>
<organism evidence="1 2">
    <name type="scientific">Bacillus cereus</name>
    <dbReference type="NCBI Taxonomy" id="1396"/>
    <lineage>
        <taxon>Bacteria</taxon>
        <taxon>Bacillati</taxon>
        <taxon>Bacillota</taxon>
        <taxon>Bacilli</taxon>
        <taxon>Bacillales</taxon>
        <taxon>Bacillaceae</taxon>
        <taxon>Bacillus</taxon>
        <taxon>Bacillus cereus group</taxon>
    </lineage>
</organism>
<evidence type="ECO:0000313" key="2">
    <source>
        <dbReference type="Proteomes" id="UP000219922"/>
    </source>
</evidence>
<proteinExistence type="predicted"/>
<sequence>MFKFKVSYKIGDSAVSTIEKISTTAKLASDLVEAELKRRFKTSKTSVSIEGVELLQTMKFKKTC</sequence>
<name>A0A9X6SST8_BACCE</name>
<dbReference type="Proteomes" id="UP000219922">
    <property type="component" value="Unassembled WGS sequence"/>
</dbReference>
<protein>
    <submittedName>
        <fullName evidence="1">Uncharacterized protein</fullName>
    </submittedName>
</protein>